<dbReference type="GeneID" id="7065923"/>
<dbReference type="AntiFam" id="ANF00253">
    <property type="entry name" value="DNA repeat (formerly DUF1658)"/>
</dbReference>
<dbReference type="RefSeq" id="YP_002333036.1">
    <property type="nucleotide sequence ID" value="NC_002971.4"/>
</dbReference>
<gene>
    <name evidence="1" type="ORF">CBU_1867a</name>
</gene>
<dbReference type="Proteomes" id="UP000002671">
    <property type="component" value="Chromosome"/>
</dbReference>
<dbReference type="PATRIC" id="fig|227377.7.peg.1850"/>
<dbReference type="EnsemblBacteria" id="ACI15327">
    <property type="protein sequence ID" value="ACI15327"/>
    <property type="gene ID" value="CBU_1867a"/>
</dbReference>
<dbReference type="KEGG" id="cbu:CBU_1867a"/>
<dbReference type="RefSeq" id="WP_010958502.1">
    <property type="nucleotide sequence ID" value="NC_002971.4"/>
</dbReference>
<reference evidence="1 2" key="1">
    <citation type="journal article" date="2003" name="Proc. Natl. Acad. Sci. U.S.A.">
        <title>Complete genome sequence of the Q-fever pathogen, Coxiella burnetii.</title>
        <authorList>
            <person name="Seshadri R."/>
            <person name="Paulsen I.T."/>
            <person name="Eisen J.A."/>
            <person name="Read T.D."/>
            <person name="Nelson K.E."/>
            <person name="Nelson W.C."/>
            <person name="Ward N.L."/>
            <person name="Tettelin H."/>
            <person name="Davidsen T.M."/>
            <person name="Beanan M.J."/>
            <person name="Deboy R.T."/>
            <person name="Daugherty S.C."/>
            <person name="Brinkac L.M."/>
            <person name="Madupu R."/>
            <person name="Dodson R.J."/>
            <person name="Khouri H.M."/>
            <person name="Lee K.H."/>
            <person name="Carty H.A."/>
            <person name="Scanlan D."/>
            <person name="Heinzen R.A."/>
            <person name="Thompson H.A."/>
            <person name="Samuel J.E."/>
            <person name="Fraser C.M."/>
            <person name="Heidelberg J.F."/>
        </authorList>
    </citation>
    <scope>NUCLEOTIDE SEQUENCE [LARGE SCALE GENOMIC DNA]</scope>
    <source>
        <strain evidence="2">RSA 493 / Nine Mile phase I</strain>
    </source>
</reference>
<proteinExistence type="predicted"/>
<dbReference type="HOGENOM" id="CLU_3151842_0_0_6"/>
<evidence type="ECO:0000313" key="1">
    <source>
        <dbReference type="EMBL" id="ACI15327.1"/>
    </source>
</evidence>
<keyword evidence="2" id="KW-1185">Reference proteome</keyword>
<sequence>MVKRGKLKTRRPPARSSAILLKYTKNLHGRVGRTQIKGLRKTPMRFS</sequence>
<dbReference type="EMBL" id="AE016828">
    <property type="protein sequence ID" value="ACI15327.1"/>
    <property type="molecule type" value="Genomic_DNA"/>
</dbReference>
<dbReference type="AlphaFoldDB" id="B5QSG3"/>
<accession>B5QSG3</accession>
<name>B5QSG3_COXBU</name>
<organism evidence="1 2">
    <name type="scientific">Coxiella burnetii (strain RSA 493 / Nine Mile phase I)</name>
    <dbReference type="NCBI Taxonomy" id="227377"/>
    <lineage>
        <taxon>Bacteria</taxon>
        <taxon>Pseudomonadati</taxon>
        <taxon>Pseudomonadota</taxon>
        <taxon>Gammaproteobacteria</taxon>
        <taxon>Legionellales</taxon>
        <taxon>Coxiellaceae</taxon>
        <taxon>Coxiella</taxon>
    </lineage>
</organism>
<protein>
    <submittedName>
        <fullName evidence="1">Hypothetical cytosolic protein</fullName>
    </submittedName>
</protein>
<evidence type="ECO:0000313" key="2">
    <source>
        <dbReference type="Proteomes" id="UP000002671"/>
    </source>
</evidence>
<reference evidence="1 2" key="2">
    <citation type="journal article" date="2009" name="Infect. Immun.">
        <title>Comparative genomics reveal extensive transposon-mediated genomic plasticity and diversity among potential effector proteins within the genus Coxiella.</title>
        <authorList>
            <person name="Beare P.A."/>
            <person name="Unsworth N."/>
            <person name="Andoh M."/>
            <person name="Voth D.E."/>
            <person name="Omsland A."/>
            <person name="Gilk S.D."/>
            <person name="Williams K.P."/>
            <person name="Sobral B.W."/>
            <person name="Kupko J.J.III."/>
            <person name="Porcella S.F."/>
            <person name="Samuel J.E."/>
            <person name="Heinzen R.A."/>
        </authorList>
    </citation>
    <scope>NUCLEOTIDE SEQUENCE [LARGE SCALE GENOMIC DNA]</scope>
    <source>
        <strain evidence="2">RSA 493 / Nine Mile phase I</strain>
    </source>
</reference>